<reference evidence="1 2" key="1">
    <citation type="submission" date="2018-10" db="EMBL/GenBank/DDBJ databases">
        <title>Genome Sequence of Cohnella sp.</title>
        <authorList>
            <person name="Srinivasan S."/>
            <person name="Kim M.K."/>
        </authorList>
    </citation>
    <scope>NUCLEOTIDE SEQUENCE [LARGE SCALE GENOMIC DNA]</scope>
    <source>
        <strain evidence="1 2">18JY8-7</strain>
    </source>
</reference>
<proteinExistence type="predicted"/>
<evidence type="ECO:0000313" key="2">
    <source>
        <dbReference type="Proteomes" id="UP000269097"/>
    </source>
</evidence>
<name>A0A3G3K1G0_9BACL</name>
<dbReference type="KEGG" id="coh:EAV92_16300"/>
<evidence type="ECO:0000313" key="1">
    <source>
        <dbReference type="EMBL" id="AYQ74001.1"/>
    </source>
</evidence>
<keyword evidence="2" id="KW-1185">Reference proteome</keyword>
<organism evidence="1 2">
    <name type="scientific">Cohnella candidum</name>
    <dbReference type="NCBI Taxonomy" id="2674991"/>
    <lineage>
        <taxon>Bacteria</taxon>
        <taxon>Bacillati</taxon>
        <taxon>Bacillota</taxon>
        <taxon>Bacilli</taxon>
        <taxon>Bacillales</taxon>
        <taxon>Paenibacillaceae</taxon>
        <taxon>Cohnella</taxon>
    </lineage>
</organism>
<dbReference type="EMBL" id="CP033433">
    <property type="protein sequence ID" value="AYQ74001.1"/>
    <property type="molecule type" value="Genomic_DNA"/>
</dbReference>
<sequence length="123" mass="13421">MTERAILAYFNTPDQAHKALDQLKQLKLIESRIERFDGMPGDGVDVMMNPIRSDFDSLGELTLNGEFENRSAGILAAASVSASGYSSGGLENRVTGRDVLLTAIVDEQDYERAYNIVHEAGAL</sequence>
<dbReference type="AlphaFoldDB" id="A0A3G3K1G0"/>
<dbReference type="Proteomes" id="UP000269097">
    <property type="component" value="Chromosome"/>
</dbReference>
<accession>A0A3G3K1G0</accession>
<dbReference type="RefSeq" id="WP_123042085.1">
    <property type="nucleotide sequence ID" value="NZ_CP033433.1"/>
</dbReference>
<protein>
    <submittedName>
        <fullName evidence="1">Uncharacterized protein</fullName>
    </submittedName>
</protein>
<gene>
    <name evidence="1" type="ORF">EAV92_16300</name>
</gene>